<keyword evidence="3" id="KW-1185">Reference proteome</keyword>
<gene>
    <name evidence="2" type="ORF">DUI87_35335</name>
</gene>
<proteinExistence type="predicted"/>
<organism evidence="2 3">
    <name type="scientific">Hirundo rustica rustica</name>
    <dbReference type="NCBI Taxonomy" id="333673"/>
    <lineage>
        <taxon>Eukaryota</taxon>
        <taxon>Metazoa</taxon>
        <taxon>Chordata</taxon>
        <taxon>Craniata</taxon>
        <taxon>Vertebrata</taxon>
        <taxon>Euteleostomi</taxon>
        <taxon>Archelosauria</taxon>
        <taxon>Archosauria</taxon>
        <taxon>Dinosauria</taxon>
        <taxon>Saurischia</taxon>
        <taxon>Theropoda</taxon>
        <taxon>Coelurosauria</taxon>
        <taxon>Aves</taxon>
        <taxon>Neognathae</taxon>
        <taxon>Neoaves</taxon>
        <taxon>Telluraves</taxon>
        <taxon>Australaves</taxon>
        <taxon>Passeriformes</taxon>
        <taxon>Sylvioidea</taxon>
        <taxon>Hirundinidae</taxon>
        <taxon>Hirundo</taxon>
    </lineage>
</organism>
<dbReference type="EMBL" id="QRBI01000338">
    <property type="protein sequence ID" value="RMB88296.1"/>
    <property type="molecule type" value="Genomic_DNA"/>
</dbReference>
<accession>A0A3M0J0Y8</accession>
<name>A0A3M0J0Y8_HIRRU</name>
<reference evidence="2 3" key="1">
    <citation type="submission" date="2018-07" db="EMBL/GenBank/DDBJ databases">
        <title>A high quality draft genome assembly of the barn swallow (H. rustica rustica).</title>
        <authorList>
            <person name="Formenti G."/>
            <person name="Chiara M."/>
            <person name="Poveda L."/>
            <person name="Francoijs K.-J."/>
            <person name="Bonisoli-Alquati A."/>
            <person name="Canova L."/>
            <person name="Gianfranceschi L."/>
            <person name="Horner D.S."/>
            <person name="Saino N."/>
        </authorList>
    </citation>
    <scope>NUCLEOTIDE SEQUENCE [LARGE SCALE GENOMIC DNA]</scope>
    <source>
        <strain evidence="2">Chelidonia</strain>
        <tissue evidence="2">Blood</tissue>
    </source>
</reference>
<evidence type="ECO:0000256" key="1">
    <source>
        <dbReference type="SAM" id="MobiDB-lite"/>
    </source>
</evidence>
<feature type="region of interest" description="Disordered" evidence="1">
    <location>
        <begin position="59"/>
        <end position="136"/>
    </location>
</feature>
<feature type="compositionally biased region" description="Low complexity" evidence="1">
    <location>
        <begin position="126"/>
        <end position="136"/>
    </location>
</feature>
<dbReference type="AlphaFoldDB" id="A0A3M0J0Y8"/>
<feature type="compositionally biased region" description="Low complexity" evidence="1">
    <location>
        <begin position="62"/>
        <end position="73"/>
    </location>
</feature>
<evidence type="ECO:0000313" key="2">
    <source>
        <dbReference type="EMBL" id="RMB88296.1"/>
    </source>
</evidence>
<feature type="region of interest" description="Disordered" evidence="1">
    <location>
        <begin position="1"/>
        <end position="46"/>
    </location>
</feature>
<protein>
    <submittedName>
        <fullName evidence="2">Uncharacterized protein</fullName>
    </submittedName>
</protein>
<sequence>MPGSPLLAHGPSPSPELQRAAPAPPPPPQSRLGAFLRSKEPPPVKGLMATQCIPVAKMLQKPSTATPSPTAPTKQVPCAPPPFLAVPEEIPVDKERGTSDPCCRPPSPDNVPLPDELEDDPDDRALLPPAELPAEPTIGLKELTEQTQAVMKRLDERAHAAAELLSTTTDNG</sequence>
<evidence type="ECO:0000313" key="3">
    <source>
        <dbReference type="Proteomes" id="UP000269221"/>
    </source>
</evidence>
<dbReference type="Proteomes" id="UP000269221">
    <property type="component" value="Unassembled WGS sequence"/>
</dbReference>
<comment type="caution">
    <text evidence="2">The sequence shown here is derived from an EMBL/GenBank/DDBJ whole genome shotgun (WGS) entry which is preliminary data.</text>
</comment>